<accession>A0ABQ6PE67</accession>
<dbReference type="InterPro" id="IPR012347">
    <property type="entry name" value="Ferritin-like"/>
</dbReference>
<name>A0ABQ6PE67_9GAMM</name>
<proteinExistence type="predicted"/>
<reference evidence="4 5" key="1">
    <citation type="journal article" date="2024" name="Dis. Aquat. Organ.">
        <title>Francisella sciaenopsi sp. nov. isolated from diseased red drum Sciaenops ocellatus in Florida, USA.</title>
        <authorList>
            <person name="Kawahara M."/>
            <person name="Cody T.T."/>
            <person name="Yanong R.P.E."/>
            <person name="Henderson E."/>
            <person name="Yazdi Z."/>
            <person name="Soto E."/>
        </authorList>
    </citation>
    <scope>NUCLEOTIDE SEQUENCE [LARGE SCALE GENOMIC DNA]</scope>
    <source>
        <strain evidence="4 5">R22-20-7</strain>
    </source>
</reference>
<dbReference type="InterPro" id="IPR009040">
    <property type="entry name" value="Ferritin-like_diiron"/>
</dbReference>
<dbReference type="EMBL" id="BTHG01000002">
    <property type="protein sequence ID" value="GMN89241.1"/>
    <property type="molecule type" value="Genomic_DNA"/>
</dbReference>
<dbReference type="RefSeq" id="WP_407877066.1">
    <property type="nucleotide sequence ID" value="NZ_BTHG01000002.1"/>
</dbReference>
<dbReference type="CDD" id="cd00657">
    <property type="entry name" value="Ferritin_like"/>
    <property type="match status" value="1"/>
</dbReference>
<evidence type="ECO:0000313" key="5">
    <source>
        <dbReference type="Proteomes" id="UP001628164"/>
    </source>
</evidence>
<dbReference type="SUPFAM" id="SSF47240">
    <property type="entry name" value="Ferritin-like"/>
    <property type="match status" value="1"/>
</dbReference>
<organism evidence="4 5">
    <name type="scientific">Francisella sciaenopsi</name>
    <dbReference type="NCBI Taxonomy" id="3055034"/>
    <lineage>
        <taxon>Bacteria</taxon>
        <taxon>Pseudomonadati</taxon>
        <taxon>Pseudomonadota</taxon>
        <taxon>Gammaproteobacteria</taxon>
        <taxon>Thiotrichales</taxon>
        <taxon>Francisellaceae</taxon>
        <taxon>Francisella</taxon>
    </lineage>
</organism>
<dbReference type="PANTHER" id="PTHR30295">
    <property type="entry name" value="BACTERIOFERRITIN"/>
    <property type="match status" value="1"/>
</dbReference>
<evidence type="ECO:0000259" key="3">
    <source>
        <dbReference type="PROSITE" id="PS50905"/>
    </source>
</evidence>
<gene>
    <name evidence="4" type="ORF">fsci_07270</name>
</gene>
<comment type="caution">
    <text evidence="4">The sequence shown here is derived from an EMBL/GenBank/DDBJ whole genome shotgun (WGS) entry which is preliminary data.</text>
</comment>
<dbReference type="Gene3D" id="1.20.1260.10">
    <property type="match status" value="1"/>
</dbReference>
<keyword evidence="2" id="KW-0408">Iron</keyword>
<dbReference type="InterPro" id="IPR008331">
    <property type="entry name" value="Ferritin_DPS_dom"/>
</dbReference>
<dbReference type="PANTHER" id="PTHR30295:SF0">
    <property type="entry name" value="BACTERIOFERRITIN"/>
    <property type="match status" value="1"/>
</dbReference>
<dbReference type="PROSITE" id="PS50905">
    <property type="entry name" value="FERRITIN_LIKE"/>
    <property type="match status" value="1"/>
</dbReference>
<dbReference type="Pfam" id="PF00210">
    <property type="entry name" value="Ferritin"/>
    <property type="match status" value="1"/>
</dbReference>
<dbReference type="Proteomes" id="UP001628164">
    <property type="component" value="Unassembled WGS sequence"/>
</dbReference>
<sequence length="146" mass="16948">MELKLDNKQEVINQLNNILELEMSGIVRYTHYSLMIIGHNRIPIVSWMQSQAKESLTHATEAGELITHFGEHPSLKIANLTETYQHNINDILIESLEHEKRAVEAYYKLLKLVSGKSIILEEYARKLIIEEETHIGEVEKMLRKPE</sequence>
<evidence type="ECO:0000256" key="1">
    <source>
        <dbReference type="ARBA" id="ARBA00022434"/>
    </source>
</evidence>
<dbReference type="InterPro" id="IPR009078">
    <property type="entry name" value="Ferritin-like_SF"/>
</dbReference>
<feature type="domain" description="Ferritin-like diiron" evidence="3">
    <location>
        <begin position="5"/>
        <end position="146"/>
    </location>
</feature>
<keyword evidence="1" id="KW-0409">Iron storage</keyword>
<evidence type="ECO:0000313" key="4">
    <source>
        <dbReference type="EMBL" id="GMN89241.1"/>
    </source>
</evidence>
<keyword evidence="5" id="KW-1185">Reference proteome</keyword>
<protein>
    <submittedName>
        <fullName evidence="4">Ferritin-like domain-containing protein</fullName>
    </submittedName>
</protein>
<evidence type="ECO:0000256" key="2">
    <source>
        <dbReference type="ARBA" id="ARBA00023004"/>
    </source>
</evidence>